<evidence type="ECO:0000313" key="2">
    <source>
        <dbReference type="Proteomes" id="UP000504637"/>
    </source>
</evidence>
<feature type="region of interest" description="Disordered" evidence="1">
    <location>
        <begin position="133"/>
        <end position="178"/>
    </location>
</feature>
<dbReference type="RefSeq" id="XP_033457651.1">
    <property type="nucleotide sequence ID" value="XM_033603963.1"/>
</dbReference>
<gene>
    <name evidence="3" type="ORF">K489DRAFT_37663</name>
</gene>
<name>A0A6J3LXX9_9PEZI</name>
<reference evidence="3" key="1">
    <citation type="submission" date="2020-01" db="EMBL/GenBank/DDBJ databases">
        <authorList>
            <consortium name="DOE Joint Genome Institute"/>
            <person name="Haridas S."/>
            <person name="Albert R."/>
            <person name="Binder M."/>
            <person name="Bloem J."/>
            <person name="Labutti K."/>
            <person name="Salamov A."/>
            <person name="Andreopoulos B."/>
            <person name="Baker S.E."/>
            <person name="Barry K."/>
            <person name="Bills G."/>
            <person name="Bluhm B.H."/>
            <person name="Cannon C."/>
            <person name="Castanera R."/>
            <person name="Culley D.E."/>
            <person name="Daum C."/>
            <person name="Ezra D."/>
            <person name="Gonzalez J.B."/>
            <person name="Henrissat B."/>
            <person name="Kuo A."/>
            <person name="Liang C."/>
            <person name="Lipzen A."/>
            <person name="Lutzoni F."/>
            <person name="Magnuson J."/>
            <person name="Mondo S."/>
            <person name="Nolan M."/>
            <person name="Ohm R."/>
            <person name="Pangilinan J."/>
            <person name="Park H.-J."/>
            <person name="Ramirez L."/>
            <person name="Alfaro M."/>
            <person name="Sun H."/>
            <person name="Tritt A."/>
            <person name="Yoshinaga Y."/>
            <person name="Zwiers L.-H."/>
            <person name="Turgeon B.G."/>
            <person name="Goodwin S.B."/>
            <person name="Spatafora J.W."/>
            <person name="Crous P.W."/>
            <person name="Grigoriev I.V."/>
        </authorList>
    </citation>
    <scope>NUCLEOTIDE SEQUENCE</scope>
    <source>
        <strain evidence="3">CBS 342.82</strain>
    </source>
</reference>
<proteinExistence type="predicted"/>
<sequence>MMRRRPAHPHIFQGFSSVCAVPQTVPFHPTPHRTLFEWRRAAGKPSRPARPAALKLMGDLGMVMPSSLRLAYHQPPACSPTHHHHHHHSPSLRHHVSAWCCLLRPAVADHTIITITTMTIIDMQQYLHALSPTPPKLCSPHTNNDTRTTPEAGRRSHRPQTALNPTKNPRGTLSRKDLERSRLPCHHQSSLFLETFSPLYSTPLSAHVLGGTRRQYFSGDTQHALPFHTILPSPPNTRLVDGFLFWIRTHPPRATRRIIPEDQQKT</sequence>
<feature type="compositionally biased region" description="Polar residues" evidence="1">
    <location>
        <begin position="159"/>
        <end position="171"/>
    </location>
</feature>
<evidence type="ECO:0000313" key="3">
    <source>
        <dbReference type="RefSeq" id="XP_033457651.1"/>
    </source>
</evidence>
<organism evidence="3">
    <name type="scientific">Dissoconium aciculare CBS 342.82</name>
    <dbReference type="NCBI Taxonomy" id="1314786"/>
    <lineage>
        <taxon>Eukaryota</taxon>
        <taxon>Fungi</taxon>
        <taxon>Dikarya</taxon>
        <taxon>Ascomycota</taxon>
        <taxon>Pezizomycotina</taxon>
        <taxon>Dothideomycetes</taxon>
        <taxon>Dothideomycetidae</taxon>
        <taxon>Mycosphaerellales</taxon>
        <taxon>Dissoconiaceae</taxon>
        <taxon>Dissoconium</taxon>
    </lineage>
</organism>
<feature type="compositionally biased region" description="Polar residues" evidence="1">
    <location>
        <begin position="140"/>
        <end position="149"/>
    </location>
</feature>
<dbReference type="AlphaFoldDB" id="A0A6J3LXX9"/>
<reference evidence="3" key="3">
    <citation type="submission" date="2025-08" db="UniProtKB">
        <authorList>
            <consortium name="RefSeq"/>
        </authorList>
    </citation>
    <scope>IDENTIFICATION</scope>
    <source>
        <strain evidence="3">CBS 342.82</strain>
    </source>
</reference>
<keyword evidence="2" id="KW-1185">Reference proteome</keyword>
<reference evidence="3" key="2">
    <citation type="submission" date="2020-04" db="EMBL/GenBank/DDBJ databases">
        <authorList>
            <consortium name="NCBI Genome Project"/>
        </authorList>
    </citation>
    <scope>NUCLEOTIDE SEQUENCE</scope>
    <source>
        <strain evidence="3">CBS 342.82</strain>
    </source>
</reference>
<dbReference type="Proteomes" id="UP000504637">
    <property type="component" value="Unplaced"/>
</dbReference>
<evidence type="ECO:0000256" key="1">
    <source>
        <dbReference type="SAM" id="MobiDB-lite"/>
    </source>
</evidence>
<accession>A0A6J3LXX9</accession>
<protein>
    <submittedName>
        <fullName evidence="3">Uncharacterized protein</fullName>
    </submittedName>
</protein>
<dbReference type="GeneID" id="54361763"/>